<feature type="transmembrane region" description="Helical" evidence="1">
    <location>
        <begin position="99"/>
        <end position="119"/>
    </location>
</feature>
<feature type="transmembrane region" description="Helical" evidence="1">
    <location>
        <begin position="66"/>
        <end position="87"/>
    </location>
</feature>
<gene>
    <name evidence="2" type="ORF">NPIL_118701</name>
</gene>
<feature type="transmembrane region" description="Helical" evidence="1">
    <location>
        <begin position="131"/>
        <end position="147"/>
    </location>
</feature>
<dbReference type="AlphaFoldDB" id="A0A8X6MQF9"/>
<evidence type="ECO:0000313" key="2">
    <source>
        <dbReference type="EMBL" id="GFS72253.1"/>
    </source>
</evidence>
<organism evidence="2 3">
    <name type="scientific">Nephila pilipes</name>
    <name type="common">Giant wood spider</name>
    <name type="synonym">Nephila maculata</name>
    <dbReference type="NCBI Taxonomy" id="299642"/>
    <lineage>
        <taxon>Eukaryota</taxon>
        <taxon>Metazoa</taxon>
        <taxon>Ecdysozoa</taxon>
        <taxon>Arthropoda</taxon>
        <taxon>Chelicerata</taxon>
        <taxon>Arachnida</taxon>
        <taxon>Araneae</taxon>
        <taxon>Araneomorphae</taxon>
        <taxon>Entelegynae</taxon>
        <taxon>Araneoidea</taxon>
        <taxon>Nephilidae</taxon>
        <taxon>Nephila</taxon>
    </lineage>
</organism>
<sequence length="208" mass="23542">EEGVTEKKLEEVRRSYREEVTENKSTDFAMSGDECQSLLPPPEAETSPESLSALETPSPSGRCFSIVPFILLVLPVSAVYMGSTNISRCPVSVPLPYQVLNLGLLGCTILAFLISYVILKALGYTYFEKPWRAIIICITILASFNFLNETKTFFKISPDFDQSSKNYCDKRFYDYVYYFNFSTIACEFRNILDSKARTPIAESHFHAV</sequence>
<keyword evidence="1" id="KW-0472">Membrane</keyword>
<name>A0A8X6MQF9_NEPPI</name>
<protein>
    <submittedName>
        <fullName evidence="2">Uncharacterized protein</fullName>
    </submittedName>
</protein>
<evidence type="ECO:0000256" key="1">
    <source>
        <dbReference type="SAM" id="Phobius"/>
    </source>
</evidence>
<dbReference type="Proteomes" id="UP000887013">
    <property type="component" value="Unassembled WGS sequence"/>
</dbReference>
<comment type="caution">
    <text evidence="2">The sequence shown here is derived from an EMBL/GenBank/DDBJ whole genome shotgun (WGS) entry which is preliminary data.</text>
</comment>
<reference evidence="2" key="1">
    <citation type="submission" date="2020-08" db="EMBL/GenBank/DDBJ databases">
        <title>Multicomponent nature underlies the extraordinary mechanical properties of spider dragline silk.</title>
        <authorList>
            <person name="Kono N."/>
            <person name="Nakamura H."/>
            <person name="Mori M."/>
            <person name="Yoshida Y."/>
            <person name="Ohtoshi R."/>
            <person name="Malay A.D."/>
            <person name="Moran D.A.P."/>
            <person name="Tomita M."/>
            <person name="Numata K."/>
            <person name="Arakawa K."/>
        </authorList>
    </citation>
    <scope>NUCLEOTIDE SEQUENCE</scope>
</reference>
<keyword evidence="3" id="KW-1185">Reference proteome</keyword>
<keyword evidence="1" id="KW-1133">Transmembrane helix</keyword>
<accession>A0A8X6MQF9</accession>
<feature type="non-terminal residue" evidence="2">
    <location>
        <position position="1"/>
    </location>
</feature>
<dbReference type="EMBL" id="BMAW01049736">
    <property type="protein sequence ID" value="GFS72253.1"/>
    <property type="molecule type" value="Genomic_DNA"/>
</dbReference>
<proteinExistence type="predicted"/>
<evidence type="ECO:0000313" key="3">
    <source>
        <dbReference type="Proteomes" id="UP000887013"/>
    </source>
</evidence>
<keyword evidence="1" id="KW-0812">Transmembrane</keyword>